<feature type="compositionally biased region" description="Low complexity" evidence="1">
    <location>
        <begin position="1"/>
        <end position="16"/>
    </location>
</feature>
<feature type="region of interest" description="Disordered" evidence="1">
    <location>
        <begin position="1"/>
        <end position="39"/>
    </location>
</feature>
<feature type="region of interest" description="Disordered" evidence="1">
    <location>
        <begin position="66"/>
        <end position="188"/>
    </location>
</feature>
<feature type="compositionally biased region" description="Low complexity" evidence="1">
    <location>
        <begin position="105"/>
        <end position="121"/>
    </location>
</feature>
<dbReference type="Proteomes" id="UP000559256">
    <property type="component" value="Unassembled WGS sequence"/>
</dbReference>
<accession>A0A8H5FGE2</accession>
<evidence type="ECO:0000256" key="1">
    <source>
        <dbReference type="SAM" id="MobiDB-lite"/>
    </source>
</evidence>
<evidence type="ECO:0000313" key="3">
    <source>
        <dbReference type="Proteomes" id="UP000559256"/>
    </source>
</evidence>
<name>A0A8H5FGE2_9AGAR</name>
<proteinExistence type="predicted"/>
<feature type="compositionally biased region" description="Low complexity" evidence="1">
    <location>
        <begin position="166"/>
        <end position="176"/>
    </location>
</feature>
<feature type="compositionally biased region" description="Low complexity" evidence="1">
    <location>
        <begin position="134"/>
        <end position="155"/>
    </location>
</feature>
<gene>
    <name evidence="2" type="ORF">D9758_014344</name>
</gene>
<dbReference type="EMBL" id="JAACJM010000230">
    <property type="protein sequence ID" value="KAF5336220.1"/>
    <property type="molecule type" value="Genomic_DNA"/>
</dbReference>
<dbReference type="AlphaFoldDB" id="A0A8H5FGE2"/>
<feature type="compositionally biased region" description="Low complexity" evidence="1">
    <location>
        <begin position="76"/>
        <end position="97"/>
    </location>
</feature>
<reference evidence="2 3" key="1">
    <citation type="journal article" date="2020" name="ISME J.">
        <title>Uncovering the hidden diversity of litter-decomposition mechanisms in mushroom-forming fungi.</title>
        <authorList>
            <person name="Floudas D."/>
            <person name="Bentzer J."/>
            <person name="Ahren D."/>
            <person name="Johansson T."/>
            <person name="Persson P."/>
            <person name="Tunlid A."/>
        </authorList>
    </citation>
    <scope>NUCLEOTIDE SEQUENCE [LARGE SCALE GENOMIC DNA]</scope>
    <source>
        <strain evidence="2 3">CBS 291.85</strain>
    </source>
</reference>
<organism evidence="2 3">
    <name type="scientific">Tetrapyrgos nigripes</name>
    <dbReference type="NCBI Taxonomy" id="182062"/>
    <lineage>
        <taxon>Eukaryota</taxon>
        <taxon>Fungi</taxon>
        <taxon>Dikarya</taxon>
        <taxon>Basidiomycota</taxon>
        <taxon>Agaricomycotina</taxon>
        <taxon>Agaricomycetes</taxon>
        <taxon>Agaricomycetidae</taxon>
        <taxon>Agaricales</taxon>
        <taxon>Marasmiineae</taxon>
        <taxon>Marasmiaceae</taxon>
        <taxon>Tetrapyrgos</taxon>
    </lineage>
</organism>
<feature type="compositionally biased region" description="Gly residues" evidence="1">
    <location>
        <begin position="122"/>
        <end position="133"/>
    </location>
</feature>
<feature type="compositionally biased region" description="Basic and acidic residues" evidence="1">
    <location>
        <begin position="156"/>
        <end position="165"/>
    </location>
</feature>
<keyword evidence="3" id="KW-1185">Reference proteome</keyword>
<protein>
    <submittedName>
        <fullName evidence="2">Uncharacterized protein</fullName>
    </submittedName>
</protein>
<comment type="caution">
    <text evidence="2">The sequence shown here is derived from an EMBL/GenBank/DDBJ whole genome shotgun (WGS) entry which is preliminary data.</text>
</comment>
<sequence>MSYNSSDNFNNSSSMSGGFGGDSYREGREDNFQSQTSSYGNGMLESLTLSLHTSYLLHPPADNYSTGSTGGDYRNDNNYSNTNSSSGMNNMNDNYSSDNREKMGMSDFNNSSSDSSSFSSGGMTGGSGSGFSGSGSNNDNYRGSSSENDSFGSSGRRSEFDEDSTRSSSGFTSSSGMGSGFGSNSGESMVEKALRIGLKANGLEDAAGRMTRNPEMVERGMEAIEKKMF</sequence>
<evidence type="ECO:0000313" key="2">
    <source>
        <dbReference type="EMBL" id="KAF5336220.1"/>
    </source>
</evidence>